<dbReference type="Gene3D" id="2.10.220.10">
    <property type="entry name" value="Hormone Receptor, Insulin-like Growth Factor Receptor 1, Chain A, domain 2"/>
    <property type="match status" value="3"/>
</dbReference>
<dbReference type="InterPro" id="IPR006212">
    <property type="entry name" value="Furin_repeat"/>
</dbReference>
<feature type="region of interest" description="Disordered" evidence="1">
    <location>
        <begin position="778"/>
        <end position="809"/>
    </location>
</feature>
<gene>
    <name evidence="3" type="ORF">H696_02542</name>
</gene>
<dbReference type="SUPFAM" id="SSF57184">
    <property type="entry name" value="Growth factor receptor domain"/>
    <property type="match status" value="4"/>
</dbReference>
<keyword evidence="2" id="KW-0732">Signal</keyword>
<dbReference type="InterPro" id="IPR009030">
    <property type="entry name" value="Growth_fac_rcpt_cys_sf"/>
</dbReference>
<organism evidence="3">
    <name type="scientific">Fonticula alba</name>
    <name type="common">Slime mold</name>
    <dbReference type="NCBI Taxonomy" id="691883"/>
    <lineage>
        <taxon>Eukaryota</taxon>
        <taxon>Rotosphaerida</taxon>
        <taxon>Fonticulaceae</taxon>
        <taxon>Fonticula</taxon>
    </lineage>
</organism>
<keyword evidence="4" id="KW-1185">Reference proteome</keyword>
<dbReference type="RefSeq" id="XP_009494722.1">
    <property type="nucleotide sequence ID" value="XM_009496447.1"/>
</dbReference>
<evidence type="ECO:0000256" key="1">
    <source>
        <dbReference type="SAM" id="MobiDB-lite"/>
    </source>
</evidence>
<dbReference type="SMART" id="SM00261">
    <property type="entry name" value="FU"/>
    <property type="match status" value="7"/>
</dbReference>
<evidence type="ECO:0000313" key="3">
    <source>
        <dbReference type="EMBL" id="KCV71599.1"/>
    </source>
</evidence>
<evidence type="ECO:0008006" key="5">
    <source>
        <dbReference type="Google" id="ProtNLM"/>
    </source>
</evidence>
<dbReference type="OrthoDB" id="19903at2759"/>
<feature type="compositionally biased region" description="Polar residues" evidence="1">
    <location>
        <begin position="799"/>
        <end position="809"/>
    </location>
</feature>
<feature type="chain" id="PRO_5001566804" description="TNFR-Cys domain-containing protein" evidence="2">
    <location>
        <begin position="41"/>
        <end position="1312"/>
    </location>
</feature>
<dbReference type="PANTHER" id="PTHR23275">
    <property type="entry name" value="CABRIOLET.-RELATED"/>
    <property type="match status" value="1"/>
</dbReference>
<reference evidence="3" key="1">
    <citation type="submission" date="2013-04" db="EMBL/GenBank/DDBJ databases">
        <title>The Genome Sequence of Fonticula alba ATCC 38817.</title>
        <authorList>
            <consortium name="The Broad Institute Genomics Platform"/>
            <person name="Russ C."/>
            <person name="Cuomo C."/>
            <person name="Burger G."/>
            <person name="Gray M.W."/>
            <person name="Holland P.W.H."/>
            <person name="King N."/>
            <person name="Lang F.B.F."/>
            <person name="Roger A.J."/>
            <person name="Ruiz-Trillo I."/>
            <person name="Brown M."/>
            <person name="Walker B."/>
            <person name="Young S."/>
            <person name="Zeng Q."/>
            <person name="Gargeya S."/>
            <person name="Fitzgerald M."/>
            <person name="Haas B."/>
            <person name="Abouelleil A."/>
            <person name="Allen A.W."/>
            <person name="Alvarado L."/>
            <person name="Arachchi H.M."/>
            <person name="Berlin A.M."/>
            <person name="Chapman S.B."/>
            <person name="Gainer-Dewar J."/>
            <person name="Goldberg J."/>
            <person name="Griggs A."/>
            <person name="Gujja S."/>
            <person name="Hansen M."/>
            <person name="Howarth C."/>
            <person name="Imamovic A."/>
            <person name="Ireland A."/>
            <person name="Larimer J."/>
            <person name="McCowan C."/>
            <person name="Murphy C."/>
            <person name="Pearson M."/>
            <person name="Poon T.W."/>
            <person name="Priest M."/>
            <person name="Roberts A."/>
            <person name="Saif S."/>
            <person name="Shea T."/>
            <person name="Sisk P."/>
            <person name="Sykes S."/>
            <person name="Wortman J."/>
            <person name="Nusbaum C."/>
            <person name="Birren B."/>
        </authorList>
    </citation>
    <scope>NUCLEOTIDE SEQUENCE [LARGE SCALE GENOMIC DNA]</scope>
    <source>
        <strain evidence="3">ATCC 38817</strain>
    </source>
</reference>
<protein>
    <recommendedName>
        <fullName evidence="5">TNFR-Cys domain-containing protein</fullName>
    </recommendedName>
</protein>
<dbReference type="PANTHER" id="PTHR23275:SF100">
    <property type="entry name" value="EGF-LIKE DOMAIN-CONTAINING PROTEIN"/>
    <property type="match status" value="1"/>
</dbReference>
<dbReference type="Proteomes" id="UP000030693">
    <property type="component" value="Unassembled WGS sequence"/>
</dbReference>
<proteinExistence type="predicted"/>
<accession>A0A058ZB24</accession>
<evidence type="ECO:0000313" key="4">
    <source>
        <dbReference type="Proteomes" id="UP000030693"/>
    </source>
</evidence>
<evidence type="ECO:0000256" key="2">
    <source>
        <dbReference type="SAM" id="SignalP"/>
    </source>
</evidence>
<dbReference type="GeneID" id="20527267"/>
<name>A0A058ZB24_FONAL</name>
<dbReference type="EMBL" id="KB932203">
    <property type="protein sequence ID" value="KCV71599.1"/>
    <property type="molecule type" value="Genomic_DNA"/>
</dbReference>
<feature type="signal peptide" evidence="2">
    <location>
        <begin position="1"/>
        <end position="40"/>
    </location>
</feature>
<dbReference type="CDD" id="cd00064">
    <property type="entry name" value="FU"/>
    <property type="match status" value="4"/>
</dbReference>
<dbReference type="eggNOG" id="KOG3525">
    <property type="taxonomic scope" value="Eukaryota"/>
</dbReference>
<dbReference type="InterPro" id="IPR052798">
    <property type="entry name" value="Giardia_VSA"/>
</dbReference>
<sequence>MAVTARRVPGPGPAPEARSSSLRMCLVLMLVGALLQGIRPLGGWAEAAIAGDYDADMPPLLAMASPYGSVSVAGLSFERLYPTEPPVQIHLQNTGCQFHGPAMQEDLFFDRRLGSFFSKTPSGKVVLADIPLEASPSMLAMAAPSGGEPLFAWLSGKVMGFSWHADTIQHTFAEGQDPSLLAASATGPSAGRALVKHGNTISLMVLVPGEIQKSGMAIDTTGAVAGLPGHFFLATATGWTWLLPNGTLIPTPLNEAVLRLAATRYLTADPDRVDLVVVTASRLLIYLGLGDDGTWQSVLTNFQPTSRNNLNLSLVPRVSLATLPTGYLYLHQGTSALWRVVYHPTRLLWQRVLGPSSMTLTGMGLVPVHGASAPGQPPEQWRLAVGMRTFTPGELLGCAGADPSIACHPTEAKWECAPGRVYSPLTSSAELCAGCADGYYRAPLPKQQYRCLPCPGAGCRACVAGVCVACAEGYLLERSAHGGGPPVTRCVSDCSPGFQAEGAVCRPATMPPVAVAFTKLPSLANGQTILSLTRSRAYAQGDQLYVSNASLEAPEPGALLVMLSDRSLGFLDMDQLLASPTSGPVSVTGISGSFFPVSSSTSLLELGPVVLPQGEVRLALVSMHGGQILAVVFQCVLSGSGPADECQLQVQSTSGPANISGTNPPRRLSPTVLAVGNQHFELNAAGSLVTVTDPDTSSSDIPSMGTHVDRLTGLPASWVYRMSGSQLIAQPWALLRVGDSRLKTADGLLIKPINPLPAEGMSPASGSTCLWGCPEAGRPAGASAPDAEGHADGGRTVRSRASGTGSFSFEPTGSWRPVYLDAGAARRSGPLPPGDVLVTGVLSHGGTWHWGVVNYSLGLEPQGRTRAIAGTSELLAPVGPLAGVTGNAPFHAVALRLAGLPEYPSALVVLHPAFLGVMLLHCPVGELACRPGPRHISPYPADLEQTGHESLGVEQLVGQPSRLPSGRPASINLLLVYRGLPATSFLVQMAIDSCPSGTYGPLCLACHGSCQTCTGPDAGDCVLPKCTAFLPSAPGVCLSACPAGLVADATGACLCHGSCAACASADGVGPFICTACPSGMAVAPAGEQQAGQCVSCHASCRECSAPGSAGACTGCLGSGMFLQPGGMCSGAVDCPAGTWPDGSMDECVACPTGCSACRDAVKCSACEAGFLFESVMQVCLPCAPECTACVGVPDNCLACRTGYRWEDGAPPTGTPPAGKCIFCGPSCASCQDDGQCLACTNGKLLTPAGTCTATCPSGTGPVAGGAVCGPCHDTCSLCTMAGVADSCVACVQGGLLLRHTEGASCVENCPNK</sequence>
<dbReference type="STRING" id="691883.A0A058ZB24"/>